<reference evidence="2 3" key="1">
    <citation type="submission" date="2024-03" db="EMBL/GenBank/DDBJ databases">
        <title>The genome assembly and annotation of the cricket Gryllus longicercus Weissman &amp; Gray.</title>
        <authorList>
            <person name="Szrajer S."/>
            <person name="Gray D."/>
            <person name="Ylla G."/>
        </authorList>
    </citation>
    <scope>NUCLEOTIDE SEQUENCE [LARGE SCALE GENOMIC DNA]</scope>
    <source>
        <strain evidence="2">DAG 2021-001</strain>
        <tissue evidence="2">Whole body minus gut</tissue>
    </source>
</reference>
<proteinExistence type="predicted"/>
<evidence type="ECO:0000313" key="2">
    <source>
        <dbReference type="EMBL" id="KAK7864832.1"/>
    </source>
</evidence>
<evidence type="ECO:0000256" key="1">
    <source>
        <dbReference type="SAM" id="MobiDB-lite"/>
    </source>
</evidence>
<accession>A0AAN9VLN8</accession>
<gene>
    <name evidence="2" type="ORF">R5R35_012490</name>
</gene>
<sequence length="94" mass="9791">MRGSTAAAPLRCMGGGRTPPPSGRRRGGSGFDPGCSRLPASARASRSSPRERGGRPGLAGRGTRPPGDEASAVPYMNRCLVTKMRVCGYRNMDG</sequence>
<keyword evidence="3" id="KW-1185">Reference proteome</keyword>
<organism evidence="2 3">
    <name type="scientific">Gryllus longicercus</name>
    <dbReference type="NCBI Taxonomy" id="2509291"/>
    <lineage>
        <taxon>Eukaryota</taxon>
        <taxon>Metazoa</taxon>
        <taxon>Ecdysozoa</taxon>
        <taxon>Arthropoda</taxon>
        <taxon>Hexapoda</taxon>
        <taxon>Insecta</taxon>
        <taxon>Pterygota</taxon>
        <taxon>Neoptera</taxon>
        <taxon>Polyneoptera</taxon>
        <taxon>Orthoptera</taxon>
        <taxon>Ensifera</taxon>
        <taxon>Gryllidea</taxon>
        <taxon>Grylloidea</taxon>
        <taxon>Gryllidae</taxon>
        <taxon>Gryllinae</taxon>
        <taxon>Gryllus</taxon>
    </lineage>
</organism>
<name>A0AAN9VLN8_9ORTH</name>
<dbReference type="AlphaFoldDB" id="A0AAN9VLN8"/>
<dbReference type="Proteomes" id="UP001378592">
    <property type="component" value="Unassembled WGS sequence"/>
</dbReference>
<comment type="caution">
    <text evidence="2">The sequence shown here is derived from an EMBL/GenBank/DDBJ whole genome shotgun (WGS) entry which is preliminary data.</text>
</comment>
<feature type="compositionally biased region" description="Low complexity" evidence="1">
    <location>
        <begin position="32"/>
        <end position="47"/>
    </location>
</feature>
<feature type="region of interest" description="Disordered" evidence="1">
    <location>
        <begin position="1"/>
        <end position="73"/>
    </location>
</feature>
<evidence type="ECO:0000313" key="3">
    <source>
        <dbReference type="Proteomes" id="UP001378592"/>
    </source>
</evidence>
<protein>
    <submittedName>
        <fullName evidence="2">Uncharacterized protein</fullName>
    </submittedName>
</protein>
<dbReference type="EMBL" id="JAZDUA010000193">
    <property type="protein sequence ID" value="KAK7864832.1"/>
    <property type="molecule type" value="Genomic_DNA"/>
</dbReference>